<dbReference type="AlphaFoldDB" id="A0A644ZNL9"/>
<gene>
    <name evidence="2" type="ORF">SDC9_89206</name>
</gene>
<dbReference type="CDD" id="cd04301">
    <property type="entry name" value="NAT_SF"/>
    <property type="match status" value="1"/>
</dbReference>
<protein>
    <recommendedName>
        <fullName evidence="1">N-acetyltransferase domain-containing protein</fullName>
    </recommendedName>
</protein>
<dbReference type="PROSITE" id="PS51186">
    <property type="entry name" value="GNAT"/>
    <property type="match status" value="1"/>
</dbReference>
<comment type="caution">
    <text evidence="2">The sequence shown here is derived from an EMBL/GenBank/DDBJ whole genome shotgun (WGS) entry which is preliminary data.</text>
</comment>
<dbReference type="InterPro" id="IPR000182">
    <property type="entry name" value="GNAT_dom"/>
</dbReference>
<proteinExistence type="predicted"/>
<organism evidence="2">
    <name type="scientific">bioreactor metagenome</name>
    <dbReference type="NCBI Taxonomy" id="1076179"/>
    <lineage>
        <taxon>unclassified sequences</taxon>
        <taxon>metagenomes</taxon>
        <taxon>ecological metagenomes</taxon>
    </lineage>
</organism>
<evidence type="ECO:0000313" key="2">
    <source>
        <dbReference type="EMBL" id="MPM42540.1"/>
    </source>
</evidence>
<dbReference type="GO" id="GO:0016747">
    <property type="term" value="F:acyltransferase activity, transferring groups other than amino-acyl groups"/>
    <property type="evidence" value="ECO:0007669"/>
    <property type="project" value="InterPro"/>
</dbReference>
<name>A0A644ZNL9_9ZZZZ</name>
<dbReference type="Gene3D" id="3.40.630.30">
    <property type="match status" value="1"/>
</dbReference>
<dbReference type="SUPFAM" id="SSF55729">
    <property type="entry name" value="Acyl-CoA N-acyltransferases (Nat)"/>
    <property type="match status" value="1"/>
</dbReference>
<dbReference type="InterPro" id="IPR016181">
    <property type="entry name" value="Acyl_CoA_acyltransferase"/>
</dbReference>
<accession>A0A644ZNL9</accession>
<evidence type="ECO:0000259" key="1">
    <source>
        <dbReference type="PROSITE" id="PS51186"/>
    </source>
</evidence>
<reference evidence="2" key="1">
    <citation type="submission" date="2019-08" db="EMBL/GenBank/DDBJ databases">
        <authorList>
            <person name="Kucharzyk K."/>
            <person name="Murdoch R.W."/>
            <person name="Higgins S."/>
            <person name="Loffler F."/>
        </authorList>
    </citation>
    <scope>NUCLEOTIDE SEQUENCE</scope>
</reference>
<feature type="domain" description="N-acetyltransferase" evidence="1">
    <location>
        <begin position="8"/>
        <end position="175"/>
    </location>
</feature>
<dbReference type="Pfam" id="PF00583">
    <property type="entry name" value="Acetyltransf_1"/>
    <property type="match status" value="1"/>
</dbReference>
<sequence>MIFKINNLIIAETHCDEFAETEELTRKAFWDLFQPGCDEHFLLQRLRDSSCYIPDLDFVAIEEGVIVGHAIATIAAVECVVMSAEENAVSSGVCAGCRVICVGPVSVLPEKQKEGIGCKLLYHLLERAGELGYHAAFLYGHPGYYPRFGFVNAERYGITTRDGKNFDAFMALELRPGALYGITGRFVEDSAFREPSLG</sequence>
<dbReference type="EMBL" id="VSSQ01009768">
    <property type="protein sequence ID" value="MPM42540.1"/>
    <property type="molecule type" value="Genomic_DNA"/>
</dbReference>